<keyword evidence="6" id="KW-0777">Teichoic acid biosynthesis</keyword>
<dbReference type="Proteomes" id="UP000281061">
    <property type="component" value="Unassembled WGS sequence"/>
</dbReference>
<reference evidence="13 14" key="2">
    <citation type="submission" date="2018-10" db="EMBL/GenBank/DDBJ databases">
        <title>Genome sequences of five Lactobacillus pentosus strains isolated from brines of traditionally fermented spanish-style green table olives and differences between them.</title>
        <authorList>
            <person name="Jimenez Diaz R."/>
        </authorList>
    </citation>
    <scope>NUCLEOTIDE SEQUENCE [LARGE SCALE GENOMIC DNA]</scope>
    <source>
        <strain evidence="10 13">IG10</strain>
        <strain evidence="11 14">IG8</strain>
    </source>
</reference>
<evidence type="ECO:0000256" key="5">
    <source>
        <dbReference type="ARBA" id="ARBA00023002"/>
    </source>
</evidence>
<dbReference type="EMBL" id="PVOB01000278">
    <property type="protein sequence ID" value="PRO91239.1"/>
    <property type="molecule type" value="Genomic_DNA"/>
</dbReference>
<dbReference type="HAMAP" id="MF_02069">
    <property type="entry name" value="TarJ"/>
    <property type="match status" value="1"/>
</dbReference>
<dbReference type="EC" id="1.1.1.405" evidence="6"/>
<dbReference type="RefSeq" id="WP_088769495.1">
    <property type="nucleotide sequence ID" value="NZ_BOUG01000007.1"/>
</dbReference>
<evidence type="ECO:0000313" key="11">
    <source>
        <dbReference type="EMBL" id="RMW56424.1"/>
    </source>
</evidence>
<comment type="function">
    <text evidence="6">Catalyzes the NADPH dependent reduction of D-ribulose 5-phosphate to D-ribitol 5-phosphate.</text>
</comment>
<dbReference type="InterPro" id="IPR036291">
    <property type="entry name" value="NAD(P)-bd_dom_sf"/>
</dbReference>
<keyword evidence="3 6" id="KW-0479">Metal-binding</keyword>
<dbReference type="GO" id="GO:1902012">
    <property type="term" value="P:poly(ribitol phosphate) teichoic acid biosynthetic process"/>
    <property type="evidence" value="ECO:0007669"/>
    <property type="project" value="UniProtKB-UniRule"/>
</dbReference>
<evidence type="ECO:0000256" key="6">
    <source>
        <dbReference type="HAMAP-Rule" id="MF_02069"/>
    </source>
</evidence>
<feature type="binding site" evidence="6">
    <location>
        <position position="38"/>
    </location>
    <ligand>
        <name>Zn(2+)</name>
        <dbReference type="ChEBI" id="CHEBI:29105"/>
        <note>catalytic</note>
    </ligand>
</feature>
<comment type="pathway">
    <text evidence="6">Cell wall biogenesis; poly(ribitol phosphate) teichoic acid biosynthesis.</text>
</comment>
<dbReference type="GO" id="GO:0071555">
    <property type="term" value="P:cell wall organization"/>
    <property type="evidence" value="ECO:0007669"/>
    <property type="project" value="UniProtKB-KW"/>
</dbReference>
<dbReference type="Pfam" id="PF08240">
    <property type="entry name" value="ADH_N"/>
    <property type="match status" value="1"/>
</dbReference>
<keyword evidence="12" id="KW-1185">Reference proteome</keyword>
<feature type="binding site" evidence="6">
    <location>
        <position position="64"/>
    </location>
    <ligand>
        <name>Zn(2+)</name>
        <dbReference type="ChEBI" id="CHEBI:29105"/>
        <note>catalytic</note>
    </ligand>
</feature>
<dbReference type="InterPro" id="IPR034710">
    <property type="entry name" value="TarJ"/>
</dbReference>
<name>A0A2S9VZQ6_LACPE</name>
<gene>
    <name evidence="6" type="primary">tarJ</name>
    <name evidence="9" type="ORF">C6Y08_14050</name>
    <name evidence="11" type="ORF">D6U17_03745</name>
    <name evidence="10" type="ORF">D6U18_12945</name>
    <name evidence="8" type="ORF">RI555_08595</name>
</gene>
<sequence>MLNQVYRLVDPRQIEVQTVAEEITDNDIVVRPKYLSVCHADTRYFTGQRPQATLRQKLPMALIHEGVGEVVKDPQNKFKPGTLVAMVPNTPFETDPIIKENYLPTSKFRSSGYDGFMQEYVSLHRDRAIVVPDNFDHQMSAFIEMVSVGVHALTQLEAVMDADRKIIGIWGDGNLGFITATLVKQIFPDSQLMIFGRHRSKLDYFSFADKTYLVDDIPSDLQVSQALECTGGRGSESAIAQIIQHIRPMGTAILMGVSEDPVGIDTRSVLAEGLTLRGVSRSGRADFQRAIDILTKSPVTRERLQNLVGFTRKVSTIQDITDFFEGALTNYWGKAVMEWDV</sequence>
<dbReference type="EMBL" id="JAVLAO010000001">
    <property type="protein sequence ID" value="MDT7039040.1"/>
    <property type="molecule type" value="Genomic_DNA"/>
</dbReference>
<feature type="binding site" evidence="6">
    <location>
        <position position="65"/>
    </location>
    <ligand>
        <name>Zn(2+)</name>
        <dbReference type="ChEBI" id="CHEBI:29105"/>
        <note>catalytic</note>
    </ligand>
</feature>
<dbReference type="Gene3D" id="3.90.180.10">
    <property type="entry name" value="Medium-chain alcohol dehydrogenases, catalytic domain"/>
    <property type="match status" value="1"/>
</dbReference>
<accession>A0A2S9VZQ6</accession>
<organism evidence="10 13">
    <name type="scientific">Lactiplantibacillus pentosus</name>
    <name type="common">Lactobacillus pentosus</name>
    <dbReference type="NCBI Taxonomy" id="1589"/>
    <lineage>
        <taxon>Bacteria</taxon>
        <taxon>Bacillati</taxon>
        <taxon>Bacillota</taxon>
        <taxon>Bacilli</taxon>
        <taxon>Lactobacillales</taxon>
        <taxon>Lactobacillaceae</taxon>
        <taxon>Lactiplantibacillus</taxon>
    </lineage>
</organism>
<evidence type="ECO:0000313" key="14">
    <source>
        <dbReference type="Proteomes" id="UP000281061"/>
    </source>
</evidence>
<feature type="domain" description="Alcohol dehydrogenase-like N-terminal" evidence="7">
    <location>
        <begin position="25"/>
        <end position="133"/>
    </location>
</feature>
<reference evidence="9 12" key="1">
    <citation type="submission" date="2018-03" db="EMBL/GenBank/DDBJ databases">
        <title>Draft Genome Sequences of six Lactobacillus pentosus Strains Isolated from Brines of Traditionally Fermented Spanish-Style Green Table Olives.</title>
        <authorList>
            <person name="Calero-Delgado B."/>
            <person name="Martin-Platero A.M."/>
            <person name="Perez-Pulido A.J."/>
            <person name="Benitez-Cabello A."/>
            <person name="Casimiro-Soriguer C.S."/>
            <person name="Martinez-Bueno M."/>
            <person name="Arroyo-Lopez F.N."/>
            <person name="Rodriguez-Gomez F."/>
            <person name="Bautista-Gallego J."/>
            <person name="Garrido-Fernandez A."/>
            <person name="Jimenez-Diaz R."/>
        </authorList>
    </citation>
    <scope>NUCLEOTIDE SEQUENCE [LARGE SCALE GENOMIC DNA]</scope>
    <source>
        <strain evidence="9 12">IG2</strain>
    </source>
</reference>
<dbReference type="AlphaFoldDB" id="A0A2S9VZQ6"/>
<dbReference type="EMBL" id="RDCL01000040">
    <property type="protein sequence ID" value="RMW56424.1"/>
    <property type="molecule type" value="Genomic_DNA"/>
</dbReference>
<evidence type="ECO:0000313" key="8">
    <source>
        <dbReference type="EMBL" id="MDT7039040.1"/>
    </source>
</evidence>
<dbReference type="PANTHER" id="PTHR43350">
    <property type="entry name" value="NAD-DEPENDENT ALCOHOL DEHYDROGENASE"/>
    <property type="match status" value="1"/>
</dbReference>
<comment type="similarity">
    <text evidence="2 6">Belongs to the zinc-containing alcohol dehydrogenase family.</text>
</comment>
<feature type="binding site" evidence="6">
    <location>
        <position position="144"/>
    </location>
    <ligand>
        <name>Zn(2+)</name>
        <dbReference type="ChEBI" id="CHEBI:29105"/>
        <note>catalytic</note>
    </ligand>
</feature>
<comment type="cofactor">
    <cofactor evidence="1 6">
        <name>Zn(2+)</name>
        <dbReference type="ChEBI" id="CHEBI:29105"/>
    </cofactor>
</comment>
<evidence type="ECO:0000313" key="12">
    <source>
        <dbReference type="Proteomes" id="UP000238378"/>
    </source>
</evidence>
<evidence type="ECO:0000256" key="1">
    <source>
        <dbReference type="ARBA" id="ARBA00001947"/>
    </source>
</evidence>
<dbReference type="SUPFAM" id="SSF51735">
    <property type="entry name" value="NAD(P)-binding Rossmann-fold domains"/>
    <property type="match status" value="1"/>
</dbReference>
<proteinExistence type="inferred from homology"/>
<evidence type="ECO:0000256" key="3">
    <source>
        <dbReference type="ARBA" id="ARBA00022723"/>
    </source>
</evidence>
<keyword evidence="6" id="KW-0961">Cell wall biogenesis/degradation</keyword>
<comment type="caution">
    <text evidence="10">The sequence shown here is derived from an EMBL/GenBank/DDBJ whole genome shotgun (WGS) entry which is preliminary data.</text>
</comment>
<keyword evidence="5 6" id="KW-0560">Oxidoreductase</keyword>
<dbReference type="PANTHER" id="PTHR43350:SF19">
    <property type="entry name" value="D-GULOSIDE 3-DEHYDROGENASE"/>
    <property type="match status" value="1"/>
</dbReference>
<protein>
    <recommendedName>
        <fullName evidence="6">Ribulose-5-phosphate reductase</fullName>
        <shortName evidence="6">Ribulose-5-P reductase</shortName>
        <ecNumber evidence="6">1.1.1.405</ecNumber>
    </recommendedName>
    <alternativeName>
        <fullName evidence="6">Ribitol-5-phosphate dehydrogenase</fullName>
    </alternativeName>
</protein>
<dbReference type="Proteomes" id="UP000238378">
    <property type="component" value="Unassembled WGS sequence"/>
</dbReference>
<dbReference type="Gene3D" id="3.40.50.720">
    <property type="entry name" value="NAD(P)-binding Rossmann-like Domain"/>
    <property type="match status" value="1"/>
</dbReference>
<dbReference type="Proteomes" id="UP000276249">
    <property type="component" value="Unassembled WGS sequence"/>
</dbReference>
<reference evidence="8" key="3">
    <citation type="submission" date="2023-08" db="EMBL/GenBank/DDBJ databases">
        <authorList>
            <person name="Page C.A."/>
            <person name="Perez-Diaz I.M."/>
        </authorList>
    </citation>
    <scope>NUCLEOTIDE SEQUENCE</scope>
    <source>
        <strain evidence="8">1.8.9</strain>
    </source>
</reference>
<evidence type="ECO:0000256" key="4">
    <source>
        <dbReference type="ARBA" id="ARBA00022833"/>
    </source>
</evidence>
<dbReference type="GO" id="GO:0050256">
    <property type="term" value="F:ribitol-5-phosphate 2-dehydrogenase [NAD(P)+] activity"/>
    <property type="evidence" value="ECO:0007669"/>
    <property type="project" value="UniProtKB-UniRule"/>
</dbReference>
<evidence type="ECO:0000256" key="2">
    <source>
        <dbReference type="ARBA" id="ARBA00008072"/>
    </source>
</evidence>
<keyword evidence="6" id="KW-0521">NADP</keyword>
<dbReference type="Proteomes" id="UP001263852">
    <property type="component" value="Unassembled WGS sequence"/>
</dbReference>
<dbReference type="CDD" id="cd08237">
    <property type="entry name" value="ribitol-5-phosphate_DH"/>
    <property type="match status" value="1"/>
</dbReference>
<evidence type="ECO:0000259" key="7">
    <source>
        <dbReference type="Pfam" id="PF08240"/>
    </source>
</evidence>
<keyword evidence="4 6" id="KW-0862">Zinc</keyword>
<comment type="catalytic activity">
    <reaction evidence="6">
        <text>D-ribitol 5-phosphate + NADP(+) = D-ribulose 5-phosphate + NADPH + H(+)</text>
        <dbReference type="Rhea" id="RHEA:19921"/>
        <dbReference type="ChEBI" id="CHEBI:15378"/>
        <dbReference type="ChEBI" id="CHEBI:57695"/>
        <dbReference type="ChEBI" id="CHEBI:57783"/>
        <dbReference type="ChEBI" id="CHEBI:58121"/>
        <dbReference type="ChEBI" id="CHEBI:58349"/>
        <dbReference type="EC" id="1.1.1.405"/>
    </reaction>
</comment>
<evidence type="ECO:0000313" key="9">
    <source>
        <dbReference type="EMBL" id="PRO91239.1"/>
    </source>
</evidence>
<evidence type="ECO:0000313" key="10">
    <source>
        <dbReference type="EMBL" id="RMW44793.1"/>
    </source>
</evidence>
<dbReference type="SUPFAM" id="SSF50129">
    <property type="entry name" value="GroES-like"/>
    <property type="match status" value="1"/>
</dbReference>
<dbReference type="InterPro" id="IPR011032">
    <property type="entry name" value="GroES-like_sf"/>
</dbReference>
<evidence type="ECO:0000313" key="13">
    <source>
        <dbReference type="Proteomes" id="UP000276249"/>
    </source>
</evidence>
<dbReference type="EMBL" id="RDCJ01000107">
    <property type="protein sequence ID" value="RMW44793.1"/>
    <property type="molecule type" value="Genomic_DNA"/>
</dbReference>
<dbReference type="GO" id="GO:0008270">
    <property type="term" value="F:zinc ion binding"/>
    <property type="evidence" value="ECO:0007669"/>
    <property type="project" value="UniProtKB-UniRule"/>
</dbReference>
<dbReference type="InterPro" id="IPR013154">
    <property type="entry name" value="ADH-like_N"/>
</dbReference>